<accession>A0A5N4A0B3</accession>
<dbReference type="InParanoid" id="A0A5N4A0B3"/>
<dbReference type="PANTHER" id="PTHR37984">
    <property type="entry name" value="PROTEIN CBG26694"/>
    <property type="match status" value="1"/>
</dbReference>
<keyword evidence="3" id="KW-1185">Reference proteome</keyword>
<dbReference type="InterPro" id="IPR050951">
    <property type="entry name" value="Retrovirus_Pol_polyprotein"/>
</dbReference>
<dbReference type="InterPro" id="IPR036397">
    <property type="entry name" value="RNaseH_sf"/>
</dbReference>
<dbReference type="EMBL" id="VVIM01000785">
    <property type="protein sequence ID" value="KAB0790765.1"/>
    <property type="molecule type" value="Genomic_DNA"/>
</dbReference>
<evidence type="ECO:0000313" key="2">
    <source>
        <dbReference type="EMBL" id="KAB0790765.1"/>
    </source>
</evidence>
<dbReference type="GO" id="GO:0003676">
    <property type="term" value="F:nucleic acid binding"/>
    <property type="evidence" value="ECO:0007669"/>
    <property type="project" value="InterPro"/>
</dbReference>
<dbReference type="Proteomes" id="UP000327044">
    <property type="component" value="Unassembled WGS sequence"/>
</dbReference>
<reference evidence="2 3" key="1">
    <citation type="journal article" date="2018" name="Elife">
        <title>Firefly genomes illuminate parallel origins of bioluminescence in beetles.</title>
        <authorList>
            <person name="Fallon T.R."/>
            <person name="Lower S.E."/>
            <person name="Chang C.H."/>
            <person name="Bessho-Uehara M."/>
            <person name="Martin G.J."/>
            <person name="Bewick A.J."/>
            <person name="Behringer M."/>
            <person name="Debat H.J."/>
            <person name="Wong I."/>
            <person name="Day J.C."/>
            <person name="Suvorov A."/>
            <person name="Silva C.J."/>
            <person name="Stanger-Hall K.F."/>
            <person name="Hall D.W."/>
            <person name="Schmitz R.J."/>
            <person name="Nelson D.R."/>
            <person name="Lewis S.M."/>
            <person name="Shigenobu S."/>
            <person name="Bybee S.M."/>
            <person name="Larracuente A.M."/>
            <person name="Oba Y."/>
            <person name="Weng J.K."/>
        </authorList>
    </citation>
    <scope>NUCLEOTIDE SEQUENCE [LARGE SCALE GENOMIC DNA]</scope>
    <source>
        <strain evidence="2">1611_PpyrPB1</strain>
        <tissue evidence="2">Whole body</tissue>
    </source>
</reference>
<dbReference type="Pfam" id="PF00665">
    <property type="entry name" value="rve"/>
    <property type="match status" value="1"/>
</dbReference>
<comment type="caution">
    <text evidence="2">The sequence shown here is derived from an EMBL/GenBank/DDBJ whole genome shotgun (WGS) entry which is preliminary data.</text>
</comment>
<dbReference type="AlphaFoldDB" id="A0A5N4A0B3"/>
<dbReference type="SUPFAM" id="SSF53098">
    <property type="entry name" value="Ribonuclease H-like"/>
    <property type="match status" value="1"/>
</dbReference>
<name>A0A5N4A0B3_PHOPY</name>
<sequence>MTITSTANSAFEKIYLDIVGPLDKDENDFVYILTLQCELSKFVEAYPLKSKDAVTVARSFVENFILRYGIPKEIATDQGSEFISTTMREICKLLQINIVHSTAYHHESIGALENSHKVLNAYLRIQTQNQKTAWSSWIPYYCFSYNTTVHSETRYTPFELVFGKVCAIPNNLSEMEPLYNYDNYLLEFKYRLQKAQADARDIINIIYDGPYVVVSEKEPNVKIIKERQGINYS</sequence>
<dbReference type="PROSITE" id="PS50994">
    <property type="entry name" value="INTEGRASE"/>
    <property type="match status" value="1"/>
</dbReference>
<protein>
    <recommendedName>
        <fullName evidence="1">Integrase catalytic domain-containing protein</fullName>
    </recommendedName>
</protein>
<organism evidence="2 3">
    <name type="scientific">Photinus pyralis</name>
    <name type="common">Common eastern firefly</name>
    <name type="synonym">Lampyris pyralis</name>
    <dbReference type="NCBI Taxonomy" id="7054"/>
    <lineage>
        <taxon>Eukaryota</taxon>
        <taxon>Metazoa</taxon>
        <taxon>Ecdysozoa</taxon>
        <taxon>Arthropoda</taxon>
        <taxon>Hexapoda</taxon>
        <taxon>Insecta</taxon>
        <taxon>Pterygota</taxon>
        <taxon>Neoptera</taxon>
        <taxon>Endopterygota</taxon>
        <taxon>Coleoptera</taxon>
        <taxon>Polyphaga</taxon>
        <taxon>Elateriformia</taxon>
        <taxon>Elateroidea</taxon>
        <taxon>Lampyridae</taxon>
        <taxon>Lampyrinae</taxon>
        <taxon>Photinus</taxon>
    </lineage>
</organism>
<dbReference type="InterPro" id="IPR012337">
    <property type="entry name" value="RNaseH-like_sf"/>
</dbReference>
<evidence type="ECO:0000313" key="3">
    <source>
        <dbReference type="Proteomes" id="UP000327044"/>
    </source>
</evidence>
<proteinExistence type="predicted"/>
<dbReference type="InterPro" id="IPR001584">
    <property type="entry name" value="Integrase_cat-core"/>
</dbReference>
<dbReference type="Gene3D" id="3.30.420.10">
    <property type="entry name" value="Ribonuclease H-like superfamily/Ribonuclease H"/>
    <property type="match status" value="1"/>
</dbReference>
<dbReference type="FunFam" id="3.30.420.10:FF:000032">
    <property type="entry name" value="Retrovirus-related Pol polyprotein from transposon 297-like Protein"/>
    <property type="match status" value="1"/>
</dbReference>
<dbReference type="PANTHER" id="PTHR37984:SF15">
    <property type="entry name" value="INTEGRASE CATALYTIC DOMAIN-CONTAINING PROTEIN"/>
    <property type="match status" value="1"/>
</dbReference>
<evidence type="ECO:0000259" key="1">
    <source>
        <dbReference type="PROSITE" id="PS50994"/>
    </source>
</evidence>
<gene>
    <name evidence="2" type="ORF">PPYR_15500</name>
</gene>
<dbReference type="GO" id="GO:0015074">
    <property type="term" value="P:DNA integration"/>
    <property type="evidence" value="ECO:0007669"/>
    <property type="project" value="InterPro"/>
</dbReference>
<feature type="domain" description="Integrase catalytic" evidence="1">
    <location>
        <begin position="6"/>
        <end position="165"/>
    </location>
</feature>